<feature type="compositionally biased region" description="Polar residues" evidence="1">
    <location>
        <begin position="1"/>
        <end position="31"/>
    </location>
</feature>
<dbReference type="EMBL" id="MDYM01000006">
    <property type="protein sequence ID" value="OQD65550.1"/>
    <property type="molecule type" value="Genomic_DNA"/>
</dbReference>
<accession>A0A1V6NLM1</accession>
<dbReference type="STRING" id="60169.A0A1V6NLM1"/>
<evidence type="ECO:0000313" key="3">
    <source>
        <dbReference type="Proteomes" id="UP000191408"/>
    </source>
</evidence>
<dbReference type="Proteomes" id="UP000191408">
    <property type="component" value="Unassembled WGS sequence"/>
</dbReference>
<feature type="compositionally biased region" description="Basic and acidic residues" evidence="1">
    <location>
        <begin position="48"/>
        <end position="72"/>
    </location>
</feature>
<protein>
    <submittedName>
        <fullName evidence="2">Uncharacterized protein</fullName>
    </submittedName>
</protein>
<keyword evidence="3" id="KW-1185">Reference proteome</keyword>
<gene>
    <name evidence="2" type="ORF">PENPOL_c006G06160</name>
</gene>
<name>A0A1V6NLM1_PENPO</name>
<reference evidence="3" key="1">
    <citation type="journal article" date="2017" name="Nat. Microbiol.">
        <title>Global analysis of biosynthetic gene clusters reveals vast potential of secondary metabolite production in Penicillium species.</title>
        <authorList>
            <person name="Nielsen J.C."/>
            <person name="Grijseels S."/>
            <person name="Prigent S."/>
            <person name="Ji B."/>
            <person name="Dainat J."/>
            <person name="Nielsen K.F."/>
            <person name="Frisvad J.C."/>
            <person name="Workman M."/>
            <person name="Nielsen J."/>
        </authorList>
    </citation>
    <scope>NUCLEOTIDE SEQUENCE [LARGE SCALE GENOMIC DNA]</scope>
    <source>
        <strain evidence="3">IBT 4502</strain>
    </source>
</reference>
<evidence type="ECO:0000256" key="1">
    <source>
        <dbReference type="SAM" id="MobiDB-lite"/>
    </source>
</evidence>
<evidence type="ECO:0000313" key="2">
    <source>
        <dbReference type="EMBL" id="OQD65550.1"/>
    </source>
</evidence>
<dbReference type="AlphaFoldDB" id="A0A1V6NLM1"/>
<feature type="region of interest" description="Disordered" evidence="1">
    <location>
        <begin position="1"/>
        <end position="83"/>
    </location>
</feature>
<sequence>MLSKSWTDSLGATSQDDGTSMPRVSSASTGTPVKDACGRSRAPLSVKDGSDSSKRSGPSKRNEPGESSDPTKRSRASKAMSTRAALDWQHIVATWTRKSLSDVSGPVPLEWRTADVVRGPISEPDPPKNSLPASGNVSQIVAISHRGCEALSASLAMIIWLE</sequence>
<comment type="caution">
    <text evidence="2">The sequence shown here is derived from an EMBL/GenBank/DDBJ whole genome shotgun (WGS) entry which is preliminary data.</text>
</comment>
<organism evidence="2 3">
    <name type="scientific">Penicillium polonicum</name>
    <dbReference type="NCBI Taxonomy" id="60169"/>
    <lineage>
        <taxon>Eukaryota</taxon>
        <taxon>Fungi</taxon>
        <taxon>Dikarya</taxon>
        <taxon>Ascomycota</taxon>
        <taxon>Pezizomycotina</taxon>
        <taxon>Eurotiomycetes</taxon>
        <taxon>Eurotiomycetidae</taxon>
        <taxon>Eurotiales</taxon>
        <taxon>Aspergillaceae</taxon>
        <taxon>Penicillium</taxon>
    </lineage>
</organism>
<proteinExistence type="predicted"/>